<proteinExistence type="predicted"/>
<gene>
    <name evidence="1" type="ORF">FRZ06_17420</name>
</gene>
<reference evidence="1" key="1">
    <citation type="submission" date="2019-08" db="EMBL/GenBank/DDBJ databases">
        <title>Genome sequence of Clostridiales bacterium MT110.</title>
        <authorList>
            <person name="Cao J."/>
        </authorList>
    </citation>
    <scope>NUCLEOTIDE SEQUENCE</scope>
    <source>
        <strain evidence="1">MT110</strain>
    </source>
</reference>
<keyword evidence="2" id="KW-1185">Reference proteome</keyword>
<dbReference type="Proteomes" id="UP000594014">
    <property type="component" value="Chromosome"/>
</dbReference>
<organism evidence="1 2">
    <name type="scientific">Anoxybacterium hadale</name>
    <dbReference type="NCBI Taxonomy" id="3408580"/>
    <lineage>
        <taxon>Bacteria</taxon>
        <taxon>Bacillati</taxon>
        <taxon>Bacillota</taxon>
        <taxon>Clostridia</taxon>
        <taxon>Peptostreptococcales</taxon>
        <taxon>Anaerovoracaceae</taxon>
        <taxon>Anoxybacterium</taxon>
    </lineage>
</organism>
<dbReference type="EMBL" id="CP042469">
    <property type="protein sequence ID" value="QOX64999.1"/>
    <property type="molecule type" value="Genomic_DNA"/>
</dbReference>
<evidence type="ECO:0000313" key="1">
    <source>
        <dbReference type="EMBL" id="QOX64999.1"/>
    </source>
</evidence>
<accession>A0ACD1AF50</accession>
<name>A0ACD1AF50_9FIRM</name>
<keyword evidence="1" id="KW-0067">ATP-binding</keyword>
<keyword evidence="1" id="KW-0547">Nucleotide-binding</keyword>
<evidence type="ECO:0000313" key="2">
    <source>
        <dbReference type="Proteomes" id="UP000594014"/>
    </source>
</evidence>
<sequence length="287" mass="31925">MAGINIEHLKYKYPGTERLALNDISLSIETGEFIGIIGRNGSGKSSLCQAIAGLIPNFYKGAYGGKILIDDIEVKKVPVDELCETVGTVFQNPFNQVTGAKATVYEEIAFGLENMGVPKEEMIRRIDNAMELLDISKYKDRYPFDLSGGQMQRMAIAGVIAMQPQVIILDEPTSQLDPQGREEVFQAVQKLCGQGITIILVEHNMEKIAQYSNRVALLEDGMLIDFDTPQKIFSREDLEHYGVEAPVYTQISKRLNLTMEGTGCYPVTLEEAKQVLLRKGGNDPEWL</sequence>
<protein>
    <submittedName>
        <fullName evidence="1">ABC transporter ATP-binding protein</fullName>
    </submittedName>
</protein>